<protein>
    <submittedName>
        <fullName evidence="3">Coenzyme gamma-F420-2:alpha-L-glutamate ligase</fullName>
    </submittedName>
</protein>
<feature type="region of interest" description="Disordered" evidence="1">
    <location>
        <begin position="1"/>
        <end position="30"/>
    </location>
</feature>
<reference evidence="3 4" key="1">
    <citation type="submission" date="2017-01" db="EMBL/GenBank/DDBJ databases">
        <title>First insights into the biology of 'candidatus Vampirococcus archaeovorus'.</title>
        <authorList>
            <person name="Kizina J."/>
            <person name="Jordan S."/>
            <person name="Stueber K."/>
            <person name="Reinhardt R."/>
            <person name="Harder J."/>
        </authorList>
    </citation>
    <scope>NUCLEOTIDE SEQUENCE [LARGE SCALE GENOMIC DNA]</scope>
    <source>
        <strain evidence="3 4">LiM</strain>
    </source>
</reference>
<dbReference type="KEGG" id="vai:BU251_06535"/>
<keyword evidence="3" id="KW-0436">Ligase</keyword>
<feature type="compositionally biased region" description="Basic residues" evidence="1">
    <location>
        <begin position="9"/>
        <end position="21"/>
    </location>
</feature>
<dbReference type="EMBL" id="CP019384">
    <property type="protein sequence ID" value="QAT17401.1"/>
    <property type="molecule type" value="Genomic_DNA"/>
</dbReference>
<feature type="transmembrane region" description="Helical" evidence="2">
    <location>
        <begin position="73"/>
        <end position="93"/>
    </location>
</feature>
<keyword evidence="2" id="KW-0812">Transmembrane</keyword>
<feature type="transmembrane region" description="Helical" evidence="2">
    <location>
        <begin position="99"/>
        <end position="118"/>
    </location>
</feature>
<keyword evidence="2" id="KW-1133">Transmembrane helix</keyword>
<dbReference type="Proteomes" id="UP000287243">
    <property type="component" value="Chromosome"/>
</dbReference>
<evidence type="ECO:0000256" key="1">
    <source>
        <dbReference type="SAM" id="MobiDB-lite"/>
    </source>
</evidence>
<organism evidence="3 4">
    <name type="scientific">Velamenicoccus archaeovorus</name>
    <dbReference type="NCBI Taxonomy" id="1930593"/>
    <lineage>
        <taxon>Bacteria</taxon>
        <taxon>Pseudomonadati</taxon>
        <taxon>Candidatus Omnitrophota</taxon>
        <taxon>Candidatus Velamenicoccus</taxon>
    </lineage>
</organism>
<keyword evidence="2" id="KW-0472">Membrane</keyword>
<keyword evidence="4" id="KW-1185">Reference proteome</keyword>
<dbReference type="GO" id="GO:0016874">
    <property type="term" value="F:ligase activity"/>
    <property type="evidence" value="ECO:0007669"/>
    <property type="project" value="UniProtKB-KW"/>
</dbReference>
<evidence type="ECO:0000256" key="2">
    <source>
        <dbReference type="SAM" id="Phobius"/>
    </source>
</evidence>
<accession>A0A410P5P1</accession>
<proteinExistence type="predicted"/>
<evidence type="ECO:0000313" key="4">
    <source>
        <dbReference type="Proteomes" id="UP000287243"/>
    </source>
</evidence>
<gene>
    <name evidence="3" type="ORF">BU251_06535</name>
</gene>
<dbReference type="AlphaFoldDB" id="A0A410P5P1"/>
<evidence type="ECO:0000313" key="3">
    <source>
        <dbReference type="EMBL" id="QAT17401.1"/>
    </source>
</evidence>
<name>A0A410P5P1_VELA1</name>
<sequence>MYVFSRPGLRPRSRPRRRKARLPSLSVKADRDAGARGSGVAFHGCSDVLLPANVGKPLLESCRSSFIGVSLDFARIIAIIALIVIFLVVLKYAVRVGCLFFLIALVALITYLWTTGIIRRFDFFRKKDGHKTVVSLAVSGEVNGGCRCGC</sequence>